<comment type="similarity">
    <text evidence="1">Belongs to the UPF0336 family.</text>
</comment>
<dbReference type="Proteomes" id="UP000284333">
    <property type="component" value="Unassembled WGS sequence"/>
</dbReference>
<evidence type="ECO:0000313" key="4">
    <source>
        <dbReference type="Proteomes" id="UP000284333"/>
    </source>
</evidence>
<evidence type="ECO:0000313" key="3">
    <source>
        <dbReference type="EMBL" id="RVW03648.1"/>
    </source>
</evidence>
<dbReference type="InterPro" id="IPR016709">
    <property type="entry name" value="HadA-like"/>
</dbReference>
<protein>
    <recommendedName>
        <fullName evidence="1">UPF0336 protein EF834_11215</fullName>
    </recommendedName>
</protein>
<dbReference type="HAMAP" id="MF_00799">
    <property type="entry name" value="UPF0336"/>
    <property type="match status" value="1"/>
</dbReference>
<keyword evidence="4" id="KW-1185">Reference proteome</keyword>
<name>A0A3S3E263_9NOCA</name>
<dbReference type="PIRSF" id="PIRSF018072">
    <property type="entry name" value="UCP018072"/>
    <property type="match status" value="1"/>
</dbReference>
<dbReference type="Gene3D" id="3.10.129.10">
    <property type="entry name" value="Hotdog Thioesterase"/>
    <property type="match status" value="1"/>
</dbReference>
<dbReference type="PANTHER" id="PTHR43437">
    <property type="entry name" value="HYDROXYACYL-THIOESTER DEHYDRATASE TYPE 2, MITOCHONDRIAL-RELATED"/>
    <property type="match status" value="1"/>
</dbReference>
<dbReference type="GO" id="GO:0019171">
    <property type="term" value="F:(3R)-hydroxyacyl-[acyl-carrier-protein] dehydratase activity"/>
    <property type="evidence" value="ECO:0007669"/>
    <property type="project" value="TreeGrafter"/>
</dbReference>
<dbReference type="RefSeq" id="WP_127947249.1">
    <property type="nucleotide sequence ID" value="NZ_RKLN01000003.1"/>
</dbReference>
<organism evidence="3 4">
    <name type="scientific">Rhodococcus spongiicola</name>
    <dbReference type="NCBI Taxonomy" id="2487352"/>
    <lineage>
        <taxon>Bacteria</taxon>
        <taxon>Bacillati</taxon>
        <taxon>Actinomycetota</taxon>
        <taxon>Actinomycetes</taxon>
        <taxon>Mycobacteriales</taxon>
        <taxon>Nocardiaceae</taxon>
        <taxon>Rhodococcus</taxon>
    </lineage>
</organism>
<dbReference type="InterPro" id="IPR029069">
    <property type="entry name" value="HotDog_dom_sf"/>
</dbReference>
<dbReference type="InterPro" id="IPR050965">
    <property type="entry name" value="UPF0336/Enoyl-CoA_hydratase"/>
</dbReference>
<dbReference type="PANTHER" id="PTHR43437:SF3">
    <property type="entry name" value="HYDROXYACYL-THIOESTER DEHYDRATASE TYPE 2, MITOCHONDRIAL"/>
    <property type="match status" value="1"/>
</dbReference>
<comment type="caution">
    <text evidence="3">The sequence shown here is derived from an EMBL/GenBank/DDBJ whole genome shotgun (WGS) entry which is preliminary data.</text>
</comment>
<accession>A0A3S3E263</accession>
<dbReference type="OrthoDB" id="5415111at2"/>
<dbReference type="GO" id="GO:0006633">
    <property type="term" value="P:fatty acid biosynthetic process"/>
    <property type="evidence" value="ECO:0007669"/>
    <property type="project" value="TreeGrafter"/>
</dbReference>
<dbReference type="NCBIfam" id="NF040624">
    <property type="entry name" value="HadA"/>
    <property type="match status" value="1"/>
</dbReference>
<evidence type="ECO:0000259" key="2">
    <source>
        <dbReference type="Pfam" id="PF13452"/>
    </source>
</evidence>
<sequence>MTRSVESTEDRASRARRLVGFSYRMPDYYEVGREKVREFAAAIQNDHPAHYDEEAAHALGYPTLLVPPTFISVIGAIAQKYLLEQIITGFDLSQILQTDQKLIFHRPLFAGDRLTVDVSLESFRQTAGTDIFVTKNFVTDEAGEPVVTSLTTLVGRAGTDQDPDRIRRIKDVMMREA</sequence>
<dbReference type="SUPFAM" id="SSF54637">
    <property type="entry name" value="Thioesterase/thiol ester dehydrase-isomerase"/>
    <property type="match status" value="1"/>
</dbReference>
<dbReference type="AlphaFoldDB" id="A0A3S3E263"/>
<dbReference type="Pfam" id="PF13452">
    <property type="entry name" value="FAS1_DH_region"/>
    <property type="match status" value="1"/>
</dbReference>
<dbReference type="InterPro" id="IPR039569">
    <property type="entry name" value="FAS1-like_DH_region"/>
</dbReference>
<reference evidence="3 4" key="1">
    <citation type="submission" date="2018-11" db="EMBL/GenBank/DDBJ databases">
        <title>Rhodococcus spongicola sp. nov. and Rhodococcus xishaensis sp. nov. from marine sponges.</title>
        <authorList>
            <person name="Li L."/>
            <person name="Lin H.W."/>
        </authorList>
    </citation>
    <scope>NUCLEOTIDE SEQUENCE [LARGE SCALE GENOMIC DNA]</scope>
    <source>
        <strain evidence="3 4">LHW50502</strain>
    </source>
</reference>
<dbReference type="InterPro" id="IPR054849">
    <property type="entry name" value="UPF0336_fam"/>
</dbReference>
<evidence type="ECO:0000256" key="1">
    <source>
        <dbReference type="HAMAP-Rule" id="MF_00799"/>
    </source>
</evidence>
<feature type="domain" description="FAS1-like dehydratase" evidence="2">
    <location>
        <begin position="18"/>
        <end position="148"/>
    </location>
</feature>
<gene>
    <name evidence="3" type="ORF">EF834_11215</name>
</gene>
<dbReference type="CDD" id="cd03441">
    <property type="entry name" value="R_hydratase_like"/>
    <property type="match status" value="1"/>
</dbReference>
<proteinExistence type="inferred from homology"/>
<dbReference type="EMBL" id="RKLN01000003">
    <property type="protein sequence ID" value="RVW03648.1"/>
    <property type="molecule type" value="Genomic_DNA"/>
</dbReference>